<dbReference type="FunFam" id="1.25.40.10:FF:000196">
    <property type="entry name" value="Pentatricopeptide repeat-containing protein At4g14850"/>
    <property type="match status" value="1"/>
</dbReference>
<evidence type="ECO:0000256" key="1">
    <source>
        <dbReference type="ARBA" id="ARBA00022737"/>
    </source>
</evidence>
<keyword evidence="4" id="KW-0812">Transmembrane</keyword>
<evidence type="ECO:0000256" key="4">
    <source>
        <dbReference type="SAM" id="Phobius"/>
    </source>
</evidence>
<dbReference type="FunFam" id="1.25.40.10:FF:000309">
    <property type="entry name" value="Pentatricopeptide repeat-containing protein, chloroplastic"/>
    <property type="match status" value="1"/>
</dbReference>
<feature type="repeat" description="PPR" evidence="3">
    <location>
        <begin position="256"/>
        <end position="290"/>
    </location>
</feature>
<dbReference type="FunFam" id="1.25.40.10:FF:000212">
    <property type="entry name" value="Pentatricopeptide repeat-containing protein At2g03380, mitochondrial"/>
    <property type="match status" value="1"/>
</dbReference>
<comment type="similarity">
    <text evidence="2">Belongs to the PPR family. PCMP-E subfamily.</text>
</comment>
<dbReference type="PANTHER" id="PTHR47926">
    <property type="entry name" value="PENTATRICOPEPTIDE REPEAT-CONTAINING PROTEIN"/>
    <property type="match status" value="1"/>
</dbReference>
<feature type="transmembrane region" description="Helical" evidence="4">
    <location>
        <begin position="1469"/>
        <end position="1488"/>
    </location>
</feature>
<dbReference type="InterPro" id="IPR046960">
    <property type="entry name" value="PPR_At4g14850-like_plant"/>
</dbReference>
<feature type="transmembrane region" description="Helical" evidence="4">
    <location>
        <begin position="1495"/>
        <end position="1514"/>
    </location>
</feature>
<dbReference type="FunFam" id="1.25.40.10:FF:000284">
    <property type="entry name" value="Pentatricopeptide repeat-containing protein"/>
    <property type="match status" value="1"/>
</dbReference>
<dbReference type="Pfam" id="PF01222">
    <property type="entry name" value="ERG4_ERG24"/>
    <property type="match status" value="1"/>
</dbReference>
<protein>
    <submittedName>
        <fullName evidence="5">Uncharacterized protein</fullName>
    </submittedName>
</protein>
<dbReference type="GO" id="GO:0003723">
    <property type="term" value="F:RNA binding"/>
    <property type="evidence" value="ECO:0007669"/>
    <property type="project" value="InterPro"/>
</dbReference>
<dbReference type="InterPro" id="IPR046848">
    <property type="entry name" value="E_motif"/>
</dbReference>
<feature type="repeat" description="PPR" evidence="3">
    <location>
        <begin position="356"/>
        <end position="390"/>
    </location>
</feature>
<dbReference type="InterPro" id="IPR011990">
    <property type="entry name" value="TPR-like_helical_dom_sf"/>
</dbReference>
<feature type="repeat" description="PPR" evidence="3">
    <location>
        <begin position="1260"/>
        <end position="1290"/>
    </location>
</feature>
<evidence type="ECO:0000256" key="2">
    <source>
        <dbReference type="ARBA" id="ARBA00061659"/>
    </source>
</evidence>
<dbReference type="GO" id="GO:0016628">
    <property type="term" value="F:oxidoreductase activity, acting on the CH-CH group of donors, NAD or NADP as acceptor"/>
    <property type="evidence" value="ECO:0007669"/>
    <property type="project" value="InterPro"/>
</dbReference>
<dbReference type="Pfam" id="PF01535">
    <property type="entry name" value="PPR"/>
    <property type="match status" value="3"/>
</dbReference>
<dbReference type="Pfam" id="PF20431">
    <property type="entry name" value="E_motif"/>
    <property type="match status" value="2"/>
</dbReference>
<dbReference type="GO" id="GO:0009451">
    <property type="term" value="P:RNA modification"/>
    <property type="evidence" value="ECO:0007669"/>
    <property type="project" value="InterPro"/>
</dbReference>
<evidence type="ECO:0000313" key="6">
    <source>
        <dbReference type="Proteomes" id="UP000583929"/>
    </source>
</evidence>
<organism evidence="5 6">
    <name type="scientific">Cannabis sativa</name>
    <name type="common">Hemp</name>
    <name type="synonym">Marijuana</name>
    <dbReference type="NCBI Taxonomy" id="3483"/>
    <lineage>
        <taxon>Eukaryota</taxon>
        <taxon>Viridiplantae</taxon>
        <taxon>Streptophyta</taxon>
        <taxon>Embryophyta</taxon>
        <taxon>Tracheophyta</taxon>
        <taxon>Spermatophyta</taxon>
        <taxon>Magnoliopsida</taxon>
        <taxon>eudicotyledons</taxon>
        <taxon>Gunneridae</taxon>
        <taxon>Pentapetalae</taxon>
        <taxon>rosids</taxon>
        <taxon>fabids</taxon>
        <taxon>Rosales</taxon>
        <taxon>Cannabaceae</taxon>
        <taxon>Cannabis</taxon>
    </lineage>
</organism>
<feature type="non-terminal residue" evidence="5">
    <location>
        <position position="1637"/>
    </location>
</feature>
<dbReference type="InterPro" id="IPR002885">
    <property type="entry name" value="PPR_rpt"/>
</dbReference>
<comment type="caution">
    <text evidence="5">The sequence shown here is derived from an EMBL/GenBank/DDBJ whole genome shotgun (WGS) entry which is preliminary data.</text>
</comment>
<feature type="repeat" description="PPR" evidence="3">
    <location>
        <begin position="1123"/>
        <end position="1157"/>
    </location>
</feature>
<feature type="repeat" description="PPR" evidence="3">
    <location>
        <begin position="1225"/>
        <end position="1259"/>
    </location>
</feature>
<dbReference type="FunFam" id="1.25.40.10:FF:000343">
    <property type="entry name" value="Pentatricopeptide repeat-containing protein At3g58590"/>
    <property type="match status" value="1"/>
</dbReference>
<proteinExistence type="inferred from homology"/>
<accession>A0A7J6DSY5</accession>
<feature type="transmembrane region" description="Helical" evidence="4">
    <location>
        <begin position="1159"/>
        <end position="1177"/>
    </location>
</feature>
<dbReference type="EMBL" id="JAATIQ010000673">
    <property type="protein sequence ID" value="KAF4348709.1"/>
    <property type="molecule type" value="Genomic_DNA"/>
</dbReference>
<dbReference type="PROSITE" id="PS51375">
    <property type="entry name" value="PPR"/>
    <property type="match status" value="9"/>
</dbReference>
<dbReference type="Gene3D" id="1.25.40.10">
    <property type="entry name" value="Tetratricopeptide repeat domain"/>
    <property type="match status" value="11"/>
</dbReference>
<sequence>SCTTIRTLVQLHAHLFVSGLHKDPQASTKLIQSYAQMGSLQSSKQVFQTFPNPDFFMWGVLIKCYVWNHLFKEAIALYHKMLYLRIHVNRFIFPSVLRAFSSFGDVDCGGKLHGRAIKCGFDNDGIVQTSLLLMYGDFGCLDNARKVFDAMSVRDLVAWSAMIESCVENGMANEALDLFCWMVFEGVNPDSVTMLSVVDACGDLRSSRLVKSVHGYIVRRNMKTDGSLDSSLITMYGKCGDLHGAEILFRNVTHPTTSSWTAMLSCYNQSGCFYKAIDIFVKMQLMIVEPNSVTMMSVLRSCANLGLLKEGKSIHCFAIRKAVDFDILKPTLLELYADCRRLSDCEKILLTTGEKNIVQWNTLISILARKGLLEEALLVFKQMITEGLMPDSYSLASSLSACGNVGQLHLGHQIHSHILKRSYFDEFVQNSLIDMYCKCGIMDSSYKVFDKLKQKSVVAWNCMICGFSQNGYSYEAISLFDQMYFDRLQMNEVTFLLVIQACSESGYLEKGKWLHHKLITCGMNQDTYIGTALTDMYAKCGDLKTARRVFDSISERSIVSWSVMIAGRAGDLYGAYGVIKSMPVFVEASIWSSLLNGCRIHQRMDMLNNIQKDISDISSDDPGYYTLLSNIYAEEGNWDEFGKVRSRMKHIGLKKIPGYSTIELENRTYRFGAGDVPHPDIKEICSFLDNFKCLAQGQDFKILKKERRNKSMKKLGFALCLNIFNLNNGGVFQRRTLTNSTYSELPQFSQTIASVQSIFSNPYFSLLGICRNIDSLKKIHALLILNGLTEDIICNNKLVSLYGSFGYIRYARQLFNQMPNPDFYSWKAMLRWYFLNEFYFEVLRFHNHMRPRVKENDNIVFSIVLKACSELRNVEEGRKVHCLIEKAGNPDSFVLTGLVDMYARCGWIENSRAVFDGILDRNVVSWTTMIVGYVQNDCAKEGLALFNRMREGFVECNEVTLGSLIKACTKIGSLHQGKWFHGYVSKSGFELNYVLGTALLDMYVKCDSIGDARCVFDELSTVDLVSWTAMIVGYCQTGHPDKALNLFTNSKWVGFQPNSITTASLLSSCAQLSNLSLGMAIHGLGVKLGLEDSIVRNALVDMYAKCHMLGDARYVFEMVLDKNVIAWNSIISGYSQNRYAYKALQMFHRMRSESFVPDAITLVSVLSACAFLGYLRVGSSLHAYSIKRGLMTNNVVVGTALLNFYAKSGDTESARIVFDGMEEKNSITWSTMVDGYGIQGDNNECFTLFDEMLKNDIQPDEETFTTILSACSHSGKVQEGWRYFNLMCQHYKFVPSMKHYTCMVDMLARDGKLEEAMEFIKNLPVQPDVSLLGAFLHGCEFYSRLDLGEIVIRKMLELNPQKACYYVLMSNLYASVGRWSEVNQVREMLKERGFSKCPASSMVEMNNDISVARVACFAYHIVLMKRLQICTVIFCPFGSLVFCVLLYIKGHMAPSSSDSGLSGNIIIDFYWASVILQVWNSIIALYEVNGKVADSMLLALYILVAGILCIYINYDCDRQRQEFRRTNGKALVWGKAPSKITASYTTTTGETKSNILFTSGWWGLARHFHYVPEISAAFFWTVPALFDHALPYFYVVFLTILLLDQAKRDDDRCRSKYENYWKVYCEKVPYRVIPGIY</sequence>
<evidence type="ECO:0000256" key="3">
    <source>
        <dbReference type="PROSITE-ProRule" id="PRU00708"/>
    </source>
</evidence>
<name>A0A7J6DSY5_CANSA</name>
<keyword evidence="1" id="KW-0677">Repeat</keyword>
<feature type="repeat" description="PPR" evidence="3">
    <location>
        <begin position="155"/>
        <end position="189"/>
    </location>
</feature>
<gene>
    <name evidence="5" type="ORF">G4B88_000523</name>
</gene>
<dbReference type="GO" id="GO:0016126">
    <property type="term" value="P:sterol biosynthetic process"/>
    <property type="evidence" value="ECO:0007669"/>
    <property type="project" value="InterPro"/>
</dbReference>
<feature type="repeat" description="PPR" evidence="3">
    <location>
        <begin position="922"/>
        <end position="956"/>
    </location>
</feature>
<dbReference type="PANTHER" id="PTHR47926:SF363">
    <property type="entry name" value="PENTATRICOPEPTIDE REPEAT-CONTAINING PROTEIN"/>
    <property type="match status" value="1"/>
</dbReference>
<dbReference type="InterPro" id="IPR001171">
    <property type="entry name" value="ERG24_DHCR-like"/>
</dbReference>
<feature type="transmembrane region" description="Helical" evidence="4">
    <location>
        <begin position="1429"/>
        <end position="1449"/>
    </location>
</feature>
<dbReference type="Proteomes" id="UP000583929">
    <property type="component" value="Unassembled WGS sequence"/>
</dbReference>
<keyword evidence="4" id="KW-1133">Transmembrane helix</keyword>
<evidence type="ECO:0000313" key="5">
    <source>
        <dbReference type="EMBL" id="KAF4348709.1"/>
    </source>
</evidence>
<reference evidence="5 6" key="1">
    <citation type="journal article" date="2020" name="bioRxiv">
        <title>Sequence and annotation of 42 cannabis genomes reveals extensive copy number variation in cannabinoid synthesis and pathogen resistance genes.</title>
        <authorList>
            <person name="Mckernan K.J."/>
            <person name="Helbert Y."/>
            <person name="Kane L.T."/>
            <person name="Ebling H."/>
            <person name="Zhang L."/>
            <person name="Liu B."/>
            <person name="Eaton Z."/>
            <person name="Mclaughlin S."/>
            <person name="Kingan S."/>
            <person name="Baybayan P."/>
            <person name="Concepcion G."/>
            <person name="Jordan M."/>
            <person name="Riva A."/>
            <person name="Barbazuk W."/>
            <person name="Harkins T."/>
        </authorList>
    </citation>
    <scope>NUCLEOTIDE SEQUENCE [LARGE SCALE GENOMIC DNA]</scope>
    <source>
        <strain evidence="6">cv. Jamaican Lion 4</strain>
        <tissue evidence="5">Leaf</tissue>
    </source>
</reference>
<dbReference type="NCBIfam" id="TIGR00756">
    <property type="entry name" value="PPR"/>
    <property type="match status" value="9"/>
</dbReference>
<feature type="repeat" description="PPR" evidence="3">
    <location>
        <begin position="1023"/>
        <end position="1057"/>
    </location>
</feature>
<keyword evidence="4" id="KW-0472">Membrane</keyword>
<dbReference type="FunFam" id="1.25.40.10:FF:000555">
    <property type="entry name" value="Pentatricopeptide repeat-containing protein"/>
    <property type="match status" value="1"/>
</dbReference>
<dbReference type="Gene3D" id="1.20.120.1630">
    <property type="match status" value="1"/>
</dbReference>
<dbReference type="FunFam" id="1.25.40.10:FF:000344">
    <property type="entry name" value="Pentatricopeptide repeat-containing protein"/>
    <property type="match status" value="1"/>
</dbReference>
<dbReference type="GO" id="GO:0016020">
    <property type="term" value="C:membrane"/>
    <property type="evidence" value="ECO:0007669"/>
    <property type="project" value="InterPro"/>
</dbReference>
<dbReference type="FunFam" id="1.25.40.10:FF:001180">
    <property type="entry name" value="Pentatricopeptide repeat-containing protein At2g03380, mitochondrial"/>
    <property type="match status" value="1"/>
</dbReference>
<dbReference type="Pfam" id="PF13041">
    <property type="entry name" value="PPR_2"/>
    <property type="match status" value="7"/>
</dbReference>
<feature type="repeat" description="PPR" evidence="3">
    <location>
        <begin position="425"/>
        <end position="459"/>
    </location>
</feature>
<keyword evidence="6" id="KW-1185">Reference proteome</keyword>